<gene>
    <name evidence="2" type="ORF">ADN01_04320</name>
    <name evidence="1" type="ORF">LSAC_03686</name>
</gene>
<dbReference type="OrthoDB" id="167008at2"/>
<evidence type="ECO:0000313" key="1">
    <source>
        <dbReference type="EMBL" id="GAP19774.1"/>
    </source>
</evidence>
<sequence length="90" mass="10267">MSDKEKDLEDQILDRMGHRPGAQRLAVLAKHVWAQGDTYASLASKHYGDISEPYWRLIFEFNRAVIGDHPNDIKVGTEIEIPVLPPELKK</sequence>
<reference evidence="1" key="1">
    <citation type="journal article" date="2015" name="Genome Announc.">
        <title>Draft Genome Sequences of Anaerolinea thermolimosa IMO-1, Bellilinea caldifistulae GOMI-1, Leptolinea tardivitalis YMTK-2, Levilinea saccharolytica KIBI-1, Longilinea arvoryzae KOME-1, Previously Described as Members of the Class Anaerolineae (Chloroflexi).</title>
        <authorList>
            <person name="Matsuura N."/>
            <person name="Tourlousse M.D."/>
            <person name="Ohashi A."/>
            <person name="Hugenholtz P."/>
            <person name="Sekiguchi Y."/>
        </authorList>
    </citation>
    <scope>NUCLEOTIDE SEQUENCE</scope>
    <source>
        <strain evidence="1">KIBI-1</strain>
    </source>
</reference>
<evidence type="ECO:0008006" key="4">
    <source>
        <dbReference type="Google" id="ProtNLM"/>
    </source>
</evidence>
<name>A0A0M9U3I1_9CHLR</name>
<dbReference type="EMBL" id="DF967975">
    <property type="protein sequence ID" value="GAP19774.1"/>
    <property type="molecule type" value="Genomic_DNA"/>
</dbReference>
<dbReference type="Gene3D" id="3.10.350.10">
    <property type="entry name" value="LysM domain"/>
    <property type="match status" value="1"/>
</dbReference>
<accession>A0A0M9U3I1</accession>
<dbReference type="AlphaFoldDB" id="A0A0M9U3I1"/>
<keyword evidence="3" id="KW-1185">Reference proteome</keyword>
<dbReference type="Proteomes" id="UP000050501">
    <property type="component" value="Unassembled WGS sequence"/>
</dbReference>
<evidence type="ECO:0000313" key="2">
    <source>
        <dbReference type="EMBL" id="KPL87400.1"/>
    </source>
</evidence>
<evidence type="ECO:0000313" key="3">
    <source>
        <dbReference type="Proteomes" id="UP000050501"/>
    </source>
</evidence>
<dbReference type="InterPro" id="IPR036779">
    <property type="entry name" value="LysM_dom_sf"/>
</dbReference>
<dbReference type="EMBL" id="LGCM01000019">
    <property type="protein sequence ID" value="KPL87400.1"/>
    <property type="molecule type" value="Genomic_DNA"/>
</dbReference>
<protein>
    <recommendedName>
        <fullName evidence="4">LysM domain-containing protein</fullName>
    </recommendedName>
</protein>
<organism evidence="1">
    <name type="scientific">Levilinea saccharolytica</name>
    <dbReference type="NCBI Taxonomy" id="229921"/>
    <lineage>
        <taxon>Bacteria</taxon>
        <taxon>Bacillati</taxon>
        <taxon>Chloroflexota</taxon>
        <taxon>Anaerolineae</taxon>
        <taxon>Anaerolineales</taxon>
        <taxon>Anaerolineaceae</taxon>
        <taxon>Levilinea</taxon>
    </lineage>
</organism>
<reference evidence="2 3" key="2">
    <citation type="submission" date="2015-07" db="EMBL/GenBank/DDBJ databases">
        <title>Genome sequence of Levilinea saccharolytica DSM 16555.</title>
        <authorList>
            <person name="Hemp J."/>
            <person name="Ward L.M."/>
            <person name="Pace L.A."/>
            <person name="Fischer W.W."/>
        </authorList>
    </citation>
    <scope>NUCLEOTIDE SEQUENCE [LARGE SCALE GENOMIC DNA]</scope>
    <source>
        <strain evidence="2 3">KIBI-1</strain>
    </source>
</reference>
<dbReference type="STRING" id="229921.ADN01_04320"/>
<dbReference type="RefSeq" id="WP_062420023.1">
    <property type="nucleotide sequence ID" value="NZ_BBXZ01000193.1"/>
</dbReference>
<proteinExistence type="predicted"/>